<feature type="region of interest" description="Disordered" evidence="1">
    <location>
        <begin position="124"/>
        <end position="151"/>
    </location>
</feature>
<evidence type="ECO:0000256" key="1">
    <source>
        <dbReference type="SAM" id="MobiDB-lite"/>
    </source>
</evidence>
<dbReference type="AlphaFoldDB" id="A0A0E0KN04"/>
<accession>A0A0E0KN04</accession>
<evidence type="ECO:0000313" key="2">
    <source>
        <dbReference type="EnsemblPlants" id="OPUNC04G03280.1"/>
    </source>
</evidence>
<dbReference type="eggNOG" id="ENOG502R7B0">
    <property type="taxonomic scope" value="Eukaryota"/>
</dbReference>
<organism evidence="2">
    <name type="scientific">Oryza punctata</name>
    <name type="common">Red rice</name>
    <dbReference type="NCBI Taxonomy" id="4537"/>
    <lineage>
        <taxon>Eukaryota</taxon>
        <taxon>Viridiplantae</taxon>
        <taxon>Streptophyta</taxon>
        <taxon>Embryophyta</taxon>
        <taxon>Tracheophyta</taxon>
        <taxon>Spermatophyta</taxon>
        <taxon>Magnoliopsida</taxon>
        <taxon>Liliopsida</taxon>
        <taxon>Poales</taxon>
        <taxon>Poaceae</taxon>
        <taxon>BOP clade</taxon>
        <taxon>Oryzoideae</taxon>
        <taxon>Oryzeae</taxon>
        <taxon>Oryzinae</taxon>
        <taxon>Oryza</taxon>
    </lineage>
</organism>
<dbReference type="Proteomes" id="UP000026962">
    <property type="component" value="Chromosome 4"/>
</dbReference>
<sequence length="177" mass="18685">MGGEVVNATQRQRSDEGGPAAAPSPTLDSAGGEELEAARRSGGSNLPVVSSYPLDPTGGVATVAHGQRSCSIHRLESSQCIELVFFIRGTSKDTKGFQSMKPALVTLVVLLLITTSTGLPRKLAADDGQQKADSQAKSEVNIDGKPSSGYGEHVCPRDMYPNCYQRMKKLTSPNHVG</sequence>
<proteinExistence type="predicted"/>
<keyword evidence="3" id="KW-1185">Reference proteome</keyword>
<feature type="compositionally biased region" description="Basic and acidic residues" evidence="1">
    <location>
        <begin position="124"/>
        <end position="142"/>
    </location>
</feature>
<dbReference type="HOGENOM" id="CLU_1520240_0_0_1"/>
<feature type="region of interest" description="Disordered" evidence="1">
    <location>
        <begin position="1"/>
        <end position="50"/>
    </location>
</feature>
<reference evidence="2" key="2">
    <citation type="submission" date="2018-05" db="EMBL/GenBank/DDBJ databases">
        <title>OpunRS2 (Oryza punctata Reference Sequence Version 2).</title>
        <authorList>
            <person name="Zhang J."/>
            <person name="Kudrna D."/>
            <person name="Lee S."/>
            <person name="Talag J."/>
            <person name="Welchert J."/>
            <person name="Wing R.A."/>
        </authorList>
    </citation>
    <scope>NUCLEOTIDE SEQUENCE [LARGE SCALE GENOMIC DNA]</scope>
</reference>
<reference evidence="2" key="1">
    <citation type="submission" date="2015-04" db="UniProtKB">
        <authorList>
            <consortium name="EnsemblPlants"/>
        </authorList>
    </citation>
    <scope>IDENTIFICATION</scope>
</reference>
<name>A0A0E0KN04_ORYPU</name>
<protein>
    <submittedName>
        <fullName evidence="2">Uncharacterized protein</fullName>
    </submittedName>
</protein>
<evidence type="ECO:0000313" key="3">
    <source>
        <dbReference type="Proteomes" id="UP000026962"/>
    </source>
</evidence>
<dbReference type="EnsemblPlants" id="OPUNC04G03280.1">
    <property type="protein sequence ID" value="OPUNC04G03280.1"/>
    <property type="gene ID" value="OPUNC04G03280"/>
</dbReference>
<dbReference type="Gramene" id="OPUNC04G03280.1">
    <property type="protein sequence ID" value="OPUNC04G03280.1"/>
    <property type="gene ID" value="OPUNC04G03280"/>
</dbReference>